<gene>
    <name evidence="1" type="ORF">OnM2_042058</name>
</gene>
<reference evidence="1 2" key="1">
    <citation type="journal article" date="2018" name="BMC Genomics">
        <title>Comparative genome analyses reveal sequence features reflecting distinct modes of host-adaptation between dicot and monocot powdery mildew.</title>
        <authorList>
            <person name="Wu Y."/>
            <person name="Ma X."/>
            <person name="Pan Z."/>
            <person name="Kale S.D."/>
            <person name="Song Y."/>
            <person name="King H."/>
            <person name="Zhang Q."/>
            <person name="Presley C."/>
            <person name="Deng X."/>
            <person name="Wei C.I."/>
            <person name="Xiao S."/>
        </authorList>
    </citation>
    <scope>NUCLEOTIDE SEQUENCE [LARGE SCALE GENOMIC DNA]</scope>
    <source>
        <strain evidence="1">UMSG2</strain>
    </source>
</reference>
<dbReference type="AlphaFoldDB" id="A0A420HVF7"/>
<evidence type="ECO:0000313" key="1">
    <source>
        <dbReference type="EMBL" id="RKF61406.1"/>
    </source>
</evidence>
<organism evidence="1 2">
    <name type="scientific">Erysiphe neolycopersici</name>
    <dbReference type="NCBI Taxonomy" id="212602"/>
    <lineage>
        <taxon>Eukaryota</taxon>
        <taxon>Fungi</taxon>
        <taxon>Dikarya</taxon>
        <taxon>Ascomycota</taxon>
        <taxon>Pezizomycotina</taxon>
        <taxon>Leotiomycetes</taxon>
        <taxon>Erysiphales</taxon>
        <taxon>Erysiphaceae</taxon>
        <taxon>Erysiphe</taxon>
    </lineage>
</organism>
<evidence type="ECO:0000313" key="2">
    <source>
        <dbReference type="Proteomes" id="UP000286134"/>
    </source>
</evidence>
<proteinExistence type="predicted"/>
<accession>A0A420HVF7</accession>
<protein>
    <submittedName>
        <fullName evidence="1">Uncharacterized protein</fullName>
    </submittedName>
</protein>
<sequence length="65" mass="7323">MSMASRYTEVSSSSLLGHSWRRQYTALMILLKNERKIVPDDIEVTASCPGCKNIQYGSLASNERE</sequence>
<comment type="caution">
    <text evidence="1">The sequence shown here is derived from an EMBL/GenBank/DDBJ whole genome shotgun (WGS) entry which is preliminary data.</text>
</comment>
<dbReference type="EMBL" id="MCFK01004264">
    <property type="protein sequence ID" value="RKF61406.1"/>
    <property type="molecule type" value="Genomic_DNA"/>
</dbReference>
<name>A0A420HVF7_9PEZI</name>
<dbReference type="Proteomes" id="UP000286134">
    <property type="component" value="Unassembled WGS sequence"/>
</dbReference>
<keyword evidence="2" id="KW-1185">Reference proteome</keyword>